<dbReference type="Pfam" id="PF02579">
    <property type="entry name" value="Nitro_FeMo-Co"/>
    <property type="match status" value="1"/>
</dbReference>
<sequence length="106" mass="11245">MRIAIASNGKDENAKVSEVSGRAPYYLIFEDGKLTKAIKNPFRVGGGGAGFGVAEMLSDEKVEIVVSGKFGANMVDALKSKGIRHKELSGMTVREALKEVKNVSSG</sequence>
<comment type="caution">
    <text evidence="2">The sequence shown here is derived from an EMBL/GenBank/DDBJ whole genome shotgun (WGS) entry which is preliminary data.</text>
</comment>
<dbReference type="SUPFAM" id="SSF53146">
    <property type="entry name" value="Nitrogenase accessory factor-like"/>
    <property type="match status" value="1"/>
</dbReference>
<dbReference type="PANTHER" id="PTHR42983:SF1">
    <property type="entry name" value="IRON-MOLYBDENUM PROTEIN"/>
    <property type="match status" value="1"/>
</dbReference>
<proteinExistence type="predicted"/>
<feature type="domain" description="Dinitrogenase iron-molybdenum cofactor biosynthesis" evidence="1">
    <location>
        <begin position="13"/>
        <end position="101"/>
    </location>
</feature>
<accession>A0A497E2T7</accession>
<reference evidence="2 3" key="1">
    <citation type="submission" date="2018-06" db="EMBL/GenBank/DDBJ databases">
        <title>Extensive metabolic versatility and redundancy in microbially diverse, dynamic hydrothermal sediments.</title>
        <authorList>
            <person name="Dombrowski N."/>
            <person name="Teske A."/>
            <person name="Baker B.J."/>
        </authorList>
    </citation>
    <scope>NUCLEOTIDE SEQUENCE [LARGE SCALE GENOMIC DNA]</scope>
    <source>
        <strain evidence="2">B47_G16</strain>
    </source>
</reference>
<evidence type="ECO:0000313" key="3">
    <source>
        <dbReference type="Proteomes" id="UP000279422"/>
    </source>
</evidence>
<dbReference type="EMBL" id="QMPZ01000099">
    <property type="protein sequence ID" value="RLE08409.1"/>
    <property type="molecule type" value="Genomic_DNA"/>
</dbReference>
<dbReference type="Proteomes" id="UP000279422">
    <property type="component" value="Unassembled WGS sequence"/>
</dbReference>
<dbReference type="InterPro" id="IPR036105">
    <property type="entry name" value="DiNase_FeMo-co_biosyn_sf"/>
</dbReference>
<evidence type="ECO:0000313" key="2">
    <source>
        <dbReference type="EMBL" id="RLE08409.1"/>
    </source>
</evidence>
<organism evidence="2 3">
    <name type="scientific">Aerophobetes bacterium</name>
    <dbReference type="NCBI Taxonomy" id="2030807"/>
    <lineage>
        <taxon>Bacteria</taxon>
        <taxon>Candidatus Aerophobota</taxon>
    </lineage>
</organism>
<dbReference type="InterPro" id="IPR003731">
    <property type="entry name" value="Di-Nase_FeMo-co_biosynth"/>
</dbReference>
<dbReference type="PANTHER" id="PTHR42983">
    <property type="entry name" value="DINITROGENASE IRON-MOLYBDENUM COFACTOR PROTEIN-RELATED"/>
    <property type="match status" value="1"/>
</dbReference>
<name>A0A497E2T7_UNCAE</name>
<dbReference type="Gene3D" id="3.30.420.130">
    <property type="entry name" value="Dinitrogenase iron-molybdenum cofactor biosynthesis domain"/>
    <property type="match status" value="1"/>
</dbReference>
<gene>
    <name evidence="2" type="ORF">DRJ00_06350</name>
</gene>
<protein>
    <recommendedName>
        <fullName evidence="1">Dinitrogenase iron-molybdenum cofactor biosynthesis domain-containing protein</fullName>
    </recommendedName>
</protein>
<evidence type="ECO:0000259" key="1">
    <source>
        <dbReference type="Pfam" id="PF02579"/>
    </source>
</evidence>
<dbReference type="AlphaFoldDB" id="A0A497E2T7"/>